<name>A0A239KYI4_9ACTN</name>
<evidence type="ECO:0000313" key="2">
    <source>
        <dbReference type="EMBL" id="SNT23095.1"/>
    </source>
</evidence>
<dbReference type="RefSeq" id="WP_089327742.1">
    <property type="nucleotide sequence ID" value="NZ_FZOR01000020.1"/>
</dbReference>
<dbReference type="SUPFAM" id="SSF50800">
    <property type="entry name" value="PK beta-barrel domain-like"/>
    <property type="match status" value="1"/>
</dbReference>
<reference evidence="2 3" key="1">
    <citation type="submission" date="2017-06" db="EMBL/GenBank/DDBJ databases">
        <authorList>
            <person name="Kim H.J."/>
            <person name="Triplett B.A."/>
        </authorList>
    </citation>
    <scope>NUCLEOTIDE SEQUENCE [LARGE SCALE GENOMIC DNA]</scope>
    <source>
        <strain evidence="2 3">DSM 44715</strain>
    </source>
</reference>
<protein>
    <recommendedName>
        <fullName evidence="1">MOSC domain-containing protein</fullName>
    </recommendedName>
</protein>
<dbReference type="GO" id="GO:0003824">
    <property type="term" value="F:catalytic activity"/>
    <property type="evidence" value="ECO:0007669"/>
    <property type="project" value="InterPro"/>
</dbReference>
<sequence length="274" mass="28272">MPGTAVALWRYPVKSMLGEELSSVEVAATGLAGDRRWALLDAGTGRIASAKSPRLWRALLTMSAVAEGDGVRIVLPDGRAVRGGDPAADAELSKELGREVVLTATRPEGATVARAVPDQVLAAGVAAEVEDEEVVLGQGSPPGTFVDFAPVHLVGTATLDAIAAAGERGVMEAARYRPNIVLGTEGPGFGENAWAGRELAVGEAVLRVMAATPRCSVPTLEHGALPRDTAALKVPARLNLVEPMPGLGERPCAGVYAQVVTPGRVTAGDPFHLL</sequence>
<gene>
    <name evidence="2" type="ORF">SAMN05443665_102019</name>
</gene>
<dbReference type="EMBL" id="FZOR01000020">
    <property type="protein sequence ID" value="SNT23095.1"/>
    <property type="molecule type" value="Genomic_DNA"/>
</dbReference>
<dbReference type="AlphaFoldDB" id="A0A239KYI4"/>
<dbReference type="OrthoDB" id="9793178at2"/>
<dbReference type="InterPro" id="IPR011037">
    <property type="entry name" value="Pyrv_Knase-like_insert_dom_sf"/>
</dbReference>
<dbReference type="InterPro" id="IPR005302">
    <property type="entry name" value="MoCF_Sase_C"/>
</dbReference>
<evidence type="ECO:0000313" key="3">
    <source>
        <dbReference type="Proteomes" id="UP000198318"/>
    </source>
</evidence>
<dbReference type="Pfam" id="PF03476">
    <property type="entry name" value="MOSC_N"/>
    <property type="match status" value="1"/>
</dbReference>
<proteinExistence type="predicted"/>
<organism evidence="2 3">
    <name type="scientific">Actinomadura meyerae</name>
    <dbReference type="NCBI Taxonomy" id="240840"/>
    <lineage>
        <taxon>Bacteria</taxon>
        <taxon>Bacillati</taxon>
        <taxon>Actinomycetota</taxon>
        <taxon>Actinomycetes</taxon>
        <taxon>Streptosporangiales</taxon>
        <taxon>Thermomonosporaceae</taxon>
        <taxon>Actinomadura</taxon>
    </lineage>
</organism>
<keyword evidence="3" id="KW-1185">Reference proteome</keyword>
<dbReference type="InterPro" id="IPR005303">
    <property type="entry name" value="MOCOS_middle"/>
</dbReference>
<dbReference type="Proteomes" id="UP000198318">
    <property type="component" value="Unassembled WGS sequence"/>
</dbReference>
<feature type="domain" description="MOSC" evidence="1">
    <location>
        <begin position="127"/>
        <end position="274"/>
    </location>
</feature>
<dbReference type="Pfam" id="PF03473">
    <property type="entry name" value="MOSC"/>
    <property type="match status" value="1"/>
</dbReference>
<evidence type="ECO:0000259" key="1">
    <source>
        <dbReference type="PROSITE" id="PS51340"/>
    </source>
</evidence>
<dbReference type="GO" id="GO:0030170">
    <property type="term" value="F:pyridoxal phosphate binding"/>
    <property type="evidence" value="ECO:0007669"/>
    <property type="project" value="InterPro"/>
</dbReference>
<dbReference type="PROSITE" id="PS51340">
    <property type="entry name" value="MOSC"/>
    <property type="match status" value="1"/>
</dbReference>
<dbReference type="GO" id="GO:0030151">
    <property type="term" value="F:molybdenum ion binding"/>
    <property type="evidence" value="ECO:0007669"/>
    <property type="project" value="InterPro"/>
</dbReference>
<dbReference type="Gene3D" id="2.40.33.20">
    <property type="entry name" value="PK beta-barrel domain-like"/>
    <property type="match status" value="1"/>
</dbReference>
<accession>A0A239KYI4</accession>